<name>A0A8X6UVG9_TRICX</name>
<protein>
    <recommendedName>
        <fullName evidence="3">Transposase Tc1-like domain-containing protein</fullName>
    </recommendedName>
</protein>
<evidence type="ECO:0000313" key="1">
    <source>
        <dbReference type="EMBL" id="GFX89323.1"/>
    </source>
</evidence>
<sequence length="141" mass="16431">MTVRNHAATSRTIAQEIQCITYHSAFACTIQRHLQQSGKSARRPMLRLPSTGSHKRLRHQWCGKRRTSTTGWNTIVCTDESRFCLLHHNGRIRMWRHRDERLQNCCIMHRHFGPAPVIMIWDVIGFHGHTLLLRIAVTLNS</sequence>
<dbReference type="AlphaFoldDB" id="A0A8X6UVG9"/>
<keyword evidence="2" id="KW-1185">Reference proteome</keyword>
<dbReference type="Gene3D" id="3.30.420.10">
    <property type="entry name" value="Ribonuclease H-like superfamily/Ribonuclease H"/>
    <property type="match status" value="1"/>
</dbReference>
<accession>A0A8X6UVG9</accession>
<comment type="caution">
    <text evidence="1">The sequence shown here is derived from an EMBL/GenBank/DDBJ whole genome shotgun (WGS) entry which is preliminary data.</text>
</comment>
<dbReference type="Proteomes" id="UP000887159">
    <property type="component" value="Unassembled WGS sequence"/>
</dbReference>
<dbReference type="PROSITE" id="PS51257">
    <property type="entry name" value="PROKAR_LIPOPROTEIN"/>
    <property type="match status" value="1"/>
</dbReference>
<dbReference type="GO" id="GO:0003676">
    <property type="term" value="F:nucleic acid binding"/>
    <property type="evidence" value="ECO:0007669"/>
    <property type="project" value="InterPro"/>
</dbReference>
<proteinExistence type="predicted"/>
<evidence type="ECO:0000313" key="2">
    <source>
        <dbReference type="Proteomes" id="UP000887159"/>
    </source>
</evidence>
<dbReference type="InterPro" id="IPR036397">
    <property type="entry name" value="RNaseH_sf"/>
</dbReference>
<evidence type="ECO:0008006" key="3">
    <source>
        <dbReference type="Google" id="ProtNLM"/>
    </source>
</evidence>
<dbReference type="EMBL" id="BMAU01021069">
    <property type="protein sequence ID" value="GFX89323.1"/>
    <property type="molecule type" value="Genomic_DNA"/>
</dbReference>
<gene>
    <name evidence="1" type="primary">NCL1_36135</name>
    <name evidence="1" type="ORF">TNCV_1340221</name>
</gene>
<organism evidence="1 2">
    <name type="scientific">Trichonephila clavipes</name>
    <name type="common">Golden silk orbweaver</name>
    <name type="synonym">Nephila clavipes</name>
    <dbReference type="NCBI Taxonomy" id="2585209"/>
    <lineage>
        <taxon>Eukaryota</taxon>
        <taxon>Metazoa</taxon>
        <taxon>Ecdysozoa</taxon>
        <taxon>Arthropoda</taxon>
        <taxon>Chelicerata</taxon>
        <taxon>Arachnida</taxon>
        <taxon>Araneae</taxon>
        <taxon>Araneomorphae</taxon>
        <taxon>Entelegynae</taxon>
        <taxon>Araneoidea</taxon>
        <taxon>Nephilidae</taxon>
        <taxon>Trichonephila</taxon>
    </lineage>
</organism>
<reference evidence="1" key="1">
    <citation type="submission" date="2020-08" db="EMBL/GenBank/DDBJ databases">
        <title>Multicomponent nature underlies the extraordinary mechanical properties of spider dragline silk.</title>
        <authorList>
            <person name="Kono N."/>
            <person name="Nakamura H."/>
            <person name="Mori M."/>
            <person name="Yoshida Y."/>
            <person name="Ohtoshi R."/>
            <person name="Malay A.D."/>
            <person name="Moran D.A.P."/>
            <person name="Tomita M."/>
            <person name="Numata K."/>
            <person name="Arakawa K."/>
        </authorList>
    </citation>
    <scope>NUCLEOTIDE SEQUENCE</scope>
</reference>